<proteinExistence type="inferred from homology"/>
<evidence type="ECO:0000256" key="4">
    <source>
        <dbReference type="ARBA" id="ARBA00022989"/>
    </source>
</evidence>
<evidence type="ECO:0000256" key="3">
    <source>
        <dbReference type="ARBA" id="ARBA00022692"/>
    </source>
</evidence>
<dbReference type="InParanoid" id="A0A7M6UER4"/>
<evidence type="ECO:0000313" key="8">
    <source>
        <dbReference type="Proteomes" id="UP000007110"/>
    </source>
</evidence>
<dbReference type="CTD" id="373218"/>
<organism evidence="7 8">
    <name type="scientific">Strongylocentrotus purpuratus</name>
    <name type="common">Purple sea urchin</name>
    <dbReference type="NCBI Taxonomy" id="7668"/>
    <lineage>
        <taxon>Eukaryota</taxon>
        <taxon>Metazoa</taxon>
        <taxon>Echinodermata</taxon>
        <taxon>Eleutherozoa</taxon>
        <taxon>Echinozoa</taxon>
        <taxon>Echinoidea</taxon>
        <taxon>Euechinoidea</taxon>
        <taxon>Echinacea</taxon>
        <taxon>Camarodonta</taxon>
        <taxon>Echinidea</taxon>
        <taxon>Strongylocentrotidae</taxon>
        <taxon>Strongylocentrotus</taxon>
    </lineage>
</organism>
<dbReference type="InterPro" id="IPR007593">
    <property type="entry name" value="CD225/Dispanin_fam"/>
</dbReference>
<dbReference type="AlphaFoldDB" id="A0A7M6UER4"/>
<evidence type="ECO:0000256" key="2">
    <source>
        <dbReference type="ARBA" id="ARBA00006843"/>
    </source>
</evidence>
<feature type="transmembrane region" description="Helical" evidence="6">
    <location>
        <begin position="141"/>
        <end position="165"/>
    </location>
</feature>
<dbReference type="PANTHER" id="PTHR14948">
    <property type="entry name" value="NG5"/>
    <property type="match status" value="1"/>
</dbReference>
<dbReference type="Proteomes" id="UP000007110">
    <property type="component" value="Unassembled WGS sequence"/>
</dbReference>
<dbReference type="RefSeq" id="NP_999653.2">
    <property type="nucleotide sequence ID" value="NM_214488.2"/>
</dbReference>
<evidence type="ECO:0000256" key="6">
    <source>
        <dbReference type="SAM" id="Phobius"/>
    </source>
</evidence>
<comment type="similarity">
    <text evidence="2">Belongs to the CD225/Dispanin family.</text>
</comment>
<dbReference type="OrthoDB" id="10124732at2759"/>
<evidence type="ECO:0000313" key="7">
    <source>
        <dbReference type="EnsemblMetazoa" id="NP_999653"/>
    </source>
</evidence>
<reference evidence="8" key="1">
    <citation type="submission" date="2015-02" db="EMBL/GenBank/DDBJ databases">
        <title>Genome sequencing for Strongylocentrotus purpuratus.</title>
        <authorList>
            <person name="Murali S."/>
            <person name="Liu Y."/>
            <person name="Vee V."/>
            <person name="English A."/>
            <person name="Wang M."/>
            <person name="Skinner E."/>
            <person name="Han Y."/>
            <person name="Muzny D.M."/>
            <person name="Worley K.C."/>
            <person name="Gibbs R.A."/>
        </authorList>
    </citation>
    <scope>NUCLEOTIDE SEQUENCE</scope>
</reference>
<dbReference type="GeneID" id="373218"/>
<dbReference type="RefSeq" id="XP_011665997.2">
    <property type="nucleotide sequence ID" value="XM_011667695.2"/>
</dbReference>
<dbReference type="GO" id="GO:0016020">
    <property type="term" value="C:membrane"/>
    <property type="evidence" value="ECO:0000318"/>
    <property type="project" value="GO_Central"/>
</dbReference>
<dbReference type="PANTHER" id="PTHR14948:SF44">
    <property type="entry name" value="PROLINE-RICH TRANSMEMBRANE PROTEIN 1-LIKE"/>
    <property type="match status" value="1"/>
</dbReference>
<dbReference type="Pfam" id="PF04505">
    <property type="entry name" value="CD225"/>
    <property type="match status" value="1"/>
</dbReference>
<accession>A0A7M6UER4</accession>
<feature type="transmembrane region" description="Helical" evidence="6">
    <location>
        <begin position="99"/>
        <end position="120"/>
    </location>
</feature>
<sequence length="169" mass="18195">MTSTEIPISETEQQHLGMDDVRMGSELAMFPPPKGHSVQPKYLPQHHGVPSKAPPAYLQATNHIQAQPQPQTIVARTAPRSTKAFSGAPRQQVPDYSRMAWIVTLCCCIPFGLVAVFMASRAKDKQMAGDDDGARSTSQHALGWAVAGIVCGIVLSILLGIYYVLGLGI</sequence>
<dbReference type="EnsemblMetazoa" id="NM_214488">
    <property type="protein sequence ID" value="NP_999653"/>
    <property type="gene ID" value="GeneID_373218"/>
</dbReference>
<dbReference type="KEGG" id="spu:373218"/>
<keyword evidence="5 6" id="KW-0472">Membrane</keyword>
<name>A0A7M6UER4_STRPU</name>
<comment type="subcellular location">
    <subcellularLocation>
        <location evidence="1">Membrane</location>
    </subcellularLocation>
</comment>
<dbReference type="FunCoup" id="A0A7M6UER4">
    <property type="interactions" value="8"/>
</dbReference>
<evidence type="ECO:0000256" key="5">
    <source>
        <dbReference type="ARBA" id="ARBA00023136"/>
    </source>
</evidence>
<keyword evidence="4 6" id="KW-1133">Transmembrane helix</keyword>
<keyword evidence="8" id="KW-1185">Reference proteome</keyword>
<dbReference type="KEGG" id="spu:115917882"/>
<dbReference type="GeneID" id="115917882"/>
<evidence type="ECO:0000256" key="1">
    <source>
        <dbReference type="ARBA" id="ARBA00004370"/>
    </source>
</evidence>
<dbReference type="InterPro" id="IPR051423">
    <property type="entry name" value="CD225/Dispanin"/>
</dbReference>
<keyword evidence="3 6" id="KW-0812">Transmembrane</keyword>
<protein>
    <submittedName>
        <fullName evidence="7">Uncharacterized protein</fullName>
    </submittedName>
</protein>
<reference evidence="7" key="2">
    <citation type="submission" date="2021-01" db="UniProtKB">
        <authorList>
            <consortium name="EnsemblMetazoa"/>
        </authorList>
    </citation>
    <scope>IDENTIFICATION</scope>
</reference>